<proteinExistence type="predicted"/>
<dbReference type="PRINTS" id="PR00463">
    <property type="entry name" value="EP450I"/>
</dbReference>
<dbReference type="InterPro" id="IPR002401">
    <property type="entry name" value="Cyt_P450_E_grp-I"/>
</dbReference>
<dbReference type="PANTHER" id="PTHR24305">
    <property type="entry name" value="CYTOCHROME P450"/>
    <property type="match status" value="1"/>
</dbReference>
<dbReference type="PRINTS" id="PR00385">
    <property type="entry name" value="P450"/>
</dbReference>
<feature type="transmembrane region" description="Helical" evidence="5">
    <location>
        <begin position="210"/>
        <end position="230"/>
    </location>
</feature>
<reference evidence="6" key="1">
    <citation type="journal article" date="2023" name="Mol. Phylogenet. Evol.">
        <title>Genome-scale phylogeny and comparative genomics of the fungal order Sordariales.</title>
        <authorList>
            <person name="Hensen N."/>
            <person name="Bonometti L."/>
            <person name="Westerberg I."/>
            <person name="Brannstrom I.O."/>
            <person name="Guillou S."/>
            <person name="Cros-Aarteil S."/>
            <person name="Calhoun S."/>
            <person name="Haridas S."/>
            <person name="Kuo A."/>
            <person name="Mondo S."/>
            <person name="Pangilinan J."/>
            <person name="Riley R."/>
            <person name="LaButti K."/>
            <person name="Andreopoulos B."/>
            <person name="Lipzen A."/>
            <person name="Chen C."/>
            <person name="Yan M."/>
            <person name="Daum C."/>
            <person name="Ng V."/>
            <person name="Clum A."/>
            <person name="Steindorff A."/>
            <person name="Ohm R.A."/>
            <person name="Martin F."/>
            <person name="Silar P."/>
            <person name="Natvig D.O."/>
            <person name="Lalanne C."/>
            <person name="Gautier V."/>
            <person name="Ament-Velasquez S.L."/>
            <person name="Kruys A."/>
            <person name="Hutchinson M.I."/>
            <person name="Powell A.J."/>
            <person name="Barry K."/>
            <person name="Miller A.N."/>
            <person name="Grigoriev I.V."/>
            <person name="Debuchy R."/>
            <person name="Gladieux P."/>
            <person name="Hiltunen Thoren M."/>
            <person name="Johannesson H."/>
        </authorList>
    </citation>
    <scope>NUCLEOTIDE SEQUENCE</scope>
    <source>
        <strain evidence="6">CBS 232.78</strain>
    </source>
</reference>
<dbReference type="GO" id="GO:0016705">
    <property type="term" value="F:oxidoreductase activity, acting on paired donors, with incorporation or reduction of molecular oxygen"/>
    <property type="evidence" value="ECO:0007669"/>
    <property type="project" value="InterPro"/>
</dbReference>
<dbReference type="InterPro" id="IPR036396">
    <property type="entry name" value="Cyt_P450_sf"/>
</dbReference>
<protein>
    <submittedName>
        <fullName evidence="6">Cytochrome P450 71A20</fullName>
    </submittedName>
</protein>
<feature type="transmembrane region" description="Helical" evidence="5">
    <location>
        <begin position="6"/>
        <end position="25"/>
    </location>
</feature>
<dbReference type="SUPFAM" id="SSF48264">
    <property type="entry name" value="Cytochrome P450"/>
    <property type="match status" value="1"/>
</dbReference>
<keyword evidence="1 4" id="KW-0349">Heme</keyword>
<evidence type="ECO:0000313" key="6">
    <source>
        <dbReference type="EMBL" id="KAK3389603.1"/>
    </source>
</evidence>
<gene>
    <name evidence="6" type="ORF">B0H63DRAFT_507147</name>
</gene>
<dbReference type="Proteomes" id="UP001285441">
    <property type="component" value="Unassembled WGS sequence"/>
</dbReference>
<evidence type="ECO:0000256" key="2">
    <source>
        <dbReference type="ARBA" id="ARBA00022723"/>
    </source>
</evidence>
<dbReference type="EMBL" id="JAULSW010000002">
    <property type="protein sequence ID" value="KAK3389603.1"/>
    <property type="molecule type" value="Genomic_DNA"/>
</dbReference>
<evidence type="ECO:0000256" key="4">
    <source>
        <dbReference type="PIRSR" id="PIRSR602401-1"/>
    </source>
</evidence>
<keyword evidence="5" id="KW-0812">Transmembrane</keyword>
<keyword evidence="3 4" id="KW-0408">Iron</keyword>
<organism evidence="6 7">
    <name type="scientific">Podospora didyma</name>
    <dbReference type="NCBI Taxonomy" id="330526"/>
    <lineage>
        <taxon>Eukaryota</taxon>
        <taxon>Fungi</taxon>
        <taxon>Dikarya</taxon>
        <taxon>Ascomycota</taxon>
        <taxon>Pezizomycotina</taxon>
        <taxon>Sordariomycetes</taxon>
        <taxon>Sordariomycetidae</taxon>
        <taxon>Sordariales</taxon>
        <taxon>Podosporaceae</taxon>
        <taxon>Podospora</taxon>
    </lineage>
</organism>
<evidence type="ECO:0000256" key="1">
    <source>
        <dbReference type="ARBA" id="ARBA00022617"/>
    </source>
</evidence>
<comment type="cofactor">
    <cofactor evidence="4">
        <name>heme</name>
        <dbReference type="ChEBI" id="CHEBI:30413"/>
    </cofactor>
</comment>
<dbReference type="GO" id="GO:0020037">
    <property type="term" value="F:heme binding"/>
    <property type="evidence" value="ECO:0007669"/>
    <property type="project" value="InterPro"/>
</dbReference>
<dbReference type="Pfam" id="PF00067">
    <property type="entry name" value="p450"/>
    <property type="match status" value="1"/>
</dbReference>
<evidence type="ECO:0000256" key="3">
    <source>
        <dbReference type="ARBA" id="ARBA00023004"/>
    </source>
</evidence>
<keyword evidence="5" id="KW-0472">Membrane</keyword>
<dbReference type="AlphaFoldDB" id="A0AAE0U3G6"/>
<dbReference type="Gene3D" id="1.10.630.10">
    <property type="entry name" value="Cytochrome P450"/>
    <property type="match status" value="1"/>
</dbReference>
<evidence type="ECO:0000313" key="7">
    <source>
        <dbReference type="Proteomes" id="UP001285441"/>
    </source>
</evidence>
<keyword evidence="7" id="KW-1185">Reference proteome</keyword>
<keyword evidence="2 4" id="KW-0479">Metal-binding</keyword>
<evidence type="ECO:0000256" key="5">
    <source>
        <dbReference type="SAM" id="Phobius"/>
    </source>
</evidence>
<dbReference type="InterPro" id="IPR001128">
    <property type="entry name" value="Cyt_P450"/>
</dbReference>
<dbReference type="CDD" id="cd11060">
    <property type="entry name" value="CYP57A1-like"/>
    <property type="match status" value="1"/>
</dbReference>
<name>A0AAE0U3G6_9PEZI</name>
<dbReference type="PANTHER" id="PTHR24305:SF168">
    <property type="entry name" value="P450, PUTATIVE (EUROFUNG)-RELATED"/>
    <property type="match status" value="1"/>
</dbReference>
<comment type="caution">
    <text evidence="6">The sequence shown here is derived from an EMBL/GenBank/DDBJ whole genome shotgun (WGS) entry which is preliminary data.</text>
</comment>
<sequence>MEFTAPSLPAIVGLGTCLILTYLLVTRVMVVRHLQHIPGPPFAGWTILWLIRRQLGGRLALDLSEVSKKYGPISRVAPNWVIVSDPAEIRRIWNVRGPWYRGDWYDMFKMDQPIDTVLALKDNAAHNAHRAKLLPGYSGKDVENFHSVIDRRMADFVDLIDRKYLSTKDTFRPMDLSEKSQFMTMDIISDLAIGNCFNCLTEDRDVYGQIAFVTGSLGLLIAMAIVPSTLKLLQHPLVRALLPQDKVAGVNRMMAISQENAAKRYGPDRVVARDMLGSFVAHGLPHHSAWLETFSQIGAGTDTTATAIRMTLYHLMTNPDSYRKLQHEIDTGIKEGRISSPITDEESKHLPYLQAVIREGLRVWPPIVGLMPKVCATEKIVCGKRIPPGTNVCWDPISIMQNKEVFGEDARCFRPDRWLEETDAAKLKTMEQVQMLCFGTSSRWECLGKVIALSELNKIFVELLRRFDFSVVDPINPFKSWDASLSVQSDLWVRIEKRNVAGGGK</sequence>
<reference evidence="6" key="2">
    <citation type="submission" date="2023-06" db="EMBL/GenBank/DDBJ databases">
        <authorList>
            <consortium name="Lawrence Berkeley National Laboratory"/>
            <person name="Haridas S."/>
            <person name="Hensen N."/>
            <person name="Bonometti L."/>
            <person name="Westerberg I."/>
            <person name="Brannstrom I.O."/>
            <person name="Guillou S."/>
            <person name="Cros-Aarteil S."/>
            <person name="Calhoun S."/>
            <person name="Kuo A."/>
            <person name="Mondo S."/>
            <person name="Pangilinan J."/>
            <person name="Riley R."/>
            <person name="LaButti K."/>
            <person name="Andreopoulos B."/>
            <person name="Lipzen A."/>
            <person name="Chen C."/>
            <person name="Yanf M."/>
            <person name="Daum C."/>
            <person name="Ng V."/>
            <person name="Clum A."/>
            <person name="Steindorff A."/>
            <person name="Ohm R."/>
            <person name="Martin F."/>
            <person name="Silar P."/>
            <person name="Natvig D."/>
            <person name="Lalanne C."/>
            <person name="Gautier V."/>
            <person name="Ament-velasquez S.L."/>
            <person name="Kruys A."/>
            <person name="Hutchinson M.I."/>
            <person name="Powell A.J."/>
            <person name="Barry K."/>
            <person name="Miller A.N."/>
            <person name="Grigoriev I.V."/>
            <person name="Debuchy R."/>
            <person name="Gladieux P."/>
            <person name="Thoren M.H."/>
            <person name="Johannesson H."/>
        </authorList>
    </citation>
    <scope>NUCLEOTIDE SEQUENCE</scope>
    <source>
        <strain evidence="6">CBS 232.78</strain>
    </source>
</reference>
<keyword evidence="5" id="KW-1133">Transmembrane helix</keyword>
<feature type="binding site" description="axial binding residue" evidence="4">
    <location>
        <position position="446"/>
    </location>
    <ligand>
        <name>heme</name>
        <dbReference type="ChEBI" id="CHEBI:30413"/>
    </ligand>
    <ligandPart>
        <name>Fe</name>
        <dbReference type="ChEBI" id="CHEBI:18248"/>
    </ligandPart>
</feature>
<dbReference type="GO" id="GO:0004497">
    <property type="term" value="F:monooxygenase activity"/>
    <property type="evidence" value="ECO:0007669"/>
    <property type="project" value="InterPro"/>
</dbReference>
<dbReference type="InterPro" id="IPR050121">
    <property type="entry name" value="Cytochrome_P450_monoxygenase"/>
</dbReference>
<dbReference type="GO" id="GO:0005506">
    <property type="term" value="F:iron ion binding"/>
    <property type="evidence" value="ECO:0007669"/>
    <property type="project" value="InterPro"/>
</dbReference>
<accession>A0AAE0U3G6</accession>